<gene>
    <name evidence="2" type="ORF">LVJ82_01160</name>
</gene>
<proteinExistence type="predicted"/>
<dbReference type="PANTHER" id="PTHR35894">
    <property type="entry name" value="GENERAL SECRETION PATHWAY PROTEIN A-RELATED"/>
    <property type="match status" value="1"/>
</dbReference>
<sequence>MKRTNKNLTDGTQVESVRLELKNYMDEHGISRVTVARGIGKTHPLVSQFLNNKYPGDVAEVARLIESWLVKQHEKAASKKVVINYVQTSVAKKVREILRIAHIEAETVALIGQAGLGKSTALKAYLNENPDAILIDTDPTFTAKVMMQTLATSIGEDTHLSLHDLNENIINRLKGSGRIILVDEAENLPLRALECLRRVHDKAGVGLVLAGMPRLMVNLRGKNGELKQLYSRVAFKLDMGEVIPDSDLRMIVDQTLPGIEEDVALEFIAAADGNTRKLSKLIGGVTRLARINDNAEISTEMVRQYKEMLIH</sequence>
<name>A0ABY4E286_9NEIS</name>
<dbReference type="Gene3D" id="3.40.50.300">
    <property type="entry name" value="P-loop containing nucleotide triphosphate hydrolases"/>
    <property type="match status" value="1"/>
</dbReference>
<reference evidence="2 3" key="1">
    <citation type="journal article" date="2022" name="Res Sq">
        <title>Evolution of multicellular longitudinally dividing oral cavity symbionts (Neisseriaceae).</title>
        <authorList>
            <person name="Nyongesa S."/>
            <person name="Weber P."/>
            <person name="Bernet E."/>
            <person name="Pullido F."/>
            <person name="Nieckarz M."/>
            <person name="Delaby M."/>
            <person name="Nieves C."/>
            <person name="Viehboeck T."/>
            <person name="Krause N."/>
            <person name="Rivera-Millot A."/>
            <person name="Nakamura A."/>
            <person name="Vischer N."/>
            <person name="VanNieuwenhze M."/>
            <person name="Brun Y."/>
            <person name="Cava F."/>
            <person name="Bulgheresi S."/>
            <person name="Veyrier F."/>
        </authorList>
    </citation>
    <scope>NUCLEOTIDE SEQUENCE [LARGE SCALE GENOMIC DNA]</scope>
    <source>
        <strain evidence="2 3">SN4</strain>
    </source>
</reference>
<dbReference type="InterPro" id="IPR027417">
    <property type="entry name" value="P-loop_NTPase"/>
</dbReference>
<evidence type="ECO:0000313" key="2">
    <source>
        <dbReference type="EMBL" id="UOO89624.1"/>
    </source>
</evidence>
<organism evidence="2 3">
    <name type="scientific">Vitreoscilla massiliensis</name>
    <dbReference type="NCBI Taxonomy" id="1689272"/>
    <lineage>
        <taxon>Bacteria</taxon>
        <taxon>Pseudomonadati</taxon>
        <taxon>Pseudomonadota</taxon>
        <taxon>Betaproteobacteria</taxon>
        <taxon>Neisseriales</taxon>
        <taxon>Neisseriaceae</taxon>
        <taxon>Vitreoscilla</taxon>
    </lineage>
</organism>
<dbReference type="RefSeq" id="WP_082625539.1">
    <property type="nucleotide sequence ID" value="NZ_CABKVG010000007.1"/>
</dbReference>
<protein>
    <submittedName>
        <fullName evidence="2">AAA family ATPase</fullName>
    </submittedName>
</protein>
<dbReference type="InterPro" id="IPR052026">
    <property type="entry name" value="ExeA_AAA_ATPase_DNA-bind"/>
</dbReference>
<accession>A0ABY4E286</accession>
<evidence type="ECO:0000259" key="1">
    <source>
        <dbReference type="SMART" id="SM00382"/>
    </source>
</evidence>
<dbReference type="InterPro" id="IPR049945">
    <property type="entry name" value="AAA_22"/>
</dbReference>
<dbReference type="EMBL" id="CP091511">
    <property type="protein sequence ID" value="UOO89624.1"/>
    <property type="molecule type" value="Genomic_DNA"/>
</dbReference>
<dbReference type="Proteomes" id="UP000832011">
    <property type="component" value="Chromosome"/>
</dbReference>
<dbReference type="PANTHER" id="PTHR35894:SF5">
    <property type="entry name" value="MU-LIKE PROPHAGE FLUMU DNA TRANSPOSITION PROTEIN B"/>
    <property type="match status" value="1"/>
</dbReference>
<dbReference type="Gene3D" id="1.10.260.40">
    <property type="entry name" value="lambda repressor-like DNA-binding domains"/>
    <property type="match status" value="1"/>
</dbReference>
<feature type="domain" description="AAA+ ATPase" evidence="1">
    <location>
        <begin position="104"/>
        <end position="296"/>
    </location>
</feature>
<dbReference type="InterPro" id="IPR003593">
    <property type="entry name" value="AAA+_ATPase"/>
</dbReference>
<evidence type="ECO:0000313" key="3">
    <source>
        <dbReference type="Proteomes" id="UP000832011"/>
    </source>
</evidence>
<dbReference type="Pfam" id="PF13401">
    <property type="entry name" value="AAA_22"/>
    <property type="match status" value="1"/>
</dbReference>
<dbReference type="SMART" id="SM00382">
    <property type="entry name" value="AAA"/>
    <property type="match status" value="1"/>
</dbReference>
<dbReference type="SUPFAM" id="SSF52540">
    <property type="entry name" value="P-loop containing nucleoside triphosphate hydrolases"/>
    <property type="match status" value="1"/>
</dbReference>
<dbReference type="SUPFAM" id="SSF47413">
    <property type="entry name" value="lambda repressor-like DNA-binding domains"/>
    <property type="match status" value="1"/>
</dbReference>
<keyword evidence="3" id="KW-1185">Reference proteome</keyword>
<dbReference type="InterPro" id="IPR010982">
    <property type="entry name" value="Lambda_DNA-bd_dom_sf"/>
</dbReference>